<dbReference type="Gene3D" id="2.40.320.10">
    <property type="entry name" value="Hypothetical Protein Pfu-838710-001"/>
    <property type="match status" value="1"/>
</dbReference>
<dbReference type="PROSITE" id="PS51707">
    <property type="entry name" value="CYTH"/>
    <property type="match status" value="1"/>
</dbReference>
<dbReference type="InterPro" id="IPR023577">
    <property type="entry name" value="CYTH_domain"/>
</dbReference>
<evidence type="ECO:0000313" key="3">
    <source>
        <dbReference type="EMBL" id="TCS97318.1"/>
    </source>
</evidence>
<dbReference type="PROSITE" id="PS51708">
    <property type="entry name" value="CHAD"/>
    <property type="match status" value="1"/>
</dbReference>
<feature type="domain" description="CYTH" evidence="1">
    <location>
        <begin position="2"/>
        <end position="218"/>
    </location>
</feature>
<proteinExistence type="predicted"/>
<comment type="caution">
    <text evidence="3">The sequence shown here is derived from an EMBL/GenBank/DDBJ whole genome shotgun (WGS) entry which is preliminary data.</text>
</comment>
<dbReference type="EMBL" id="VJNC01000010">
    <property type="protein sequence ID" value="TSE21304.1"/>
    <property type="molecule type" value="Genomic_DNA"/>
</dbReference>
<gene>
    <name evidence="4" type="primary">ygiF</name>
    <name evidence="3" type="ORF">EDC36_110103</name>
    <name evidence="4" type="ORF">Tigna_01692</name>
</gene>
<keyword evidence="4" id="KW-0378">Hydrolase</keyword>
<evidence type="ECO:0000259" key="1">
    <source>
        <dbReference type="PROSITE" id="PS51707"/>
    </source>
</evidence>
<dbReference type="InterPro" id="IPR038186">
    <property type="entry name" value="CHAD_dom_sf"/>
</dbReference>
<dbReference type="EMBL" id="SMAH01000010">
    <property type="protein sequence ID" value="TCS97318.1"/>
    <property type="molecule type" value="Genomic_DNA"/>
</dbReference>
<evidence type="ECO:0000313" key="5">
    <source>
        <dbReference type="Proteomes" id="UP000295536"/>
    </source>
</evidence>
<sequence>MPQEIELKFALPGVDGERALALLRRHPLLRRRAMTHVRLVNRYLDTPDGWLREQRCALRLRQTQTLATDGRTPTGQPRWEQTLKTAGQGEAALSVRGEWTTPLKRPRLNRAALDLTPLATLAGDAAPWDQLSVQYETRCRRTTWTLHLHGGARVEVALDVGELRAPGRRAPLLELELELLQGAPDALWSVAAALGQVLPLLPARASKAEQAQRLAAGSHHAPVRARSLALPPSAAPMVLARAALSDALGQLCDNLAAAASSDDPELIHQARVGWRRWRSVLRLVRPWLPDSPPEATALQPLLHTLGALRDWDVAATETMPTWAAAYVEDATVHPQRARTLQRALRRLRQAARVQRQTLRAQLADPATVAPLQALAAWVVQLRDDTATAPSPQWAFERLQRWRKRLARALAQPPADAAAAIEALHAARLLAKRLRYASEAAAAVLPAKAAARTQRWQRRARGWQERLGRWRDTLRAAELLAAVHAHPGLVGFLRGVAAAQHPLRDAT</sequence>
<dbReference type="Gene3D" id="1.40.20.10">
    <property type="entry name" value="CHAD domain"/>
    <property type="match status" value="1"/>
</dbReference>
<reference evidence="3 5" key="1">
    <citation type="submission" date="2019-03" db="EMBL/GenBank/DDBJ databases">
        <title>Genomic Encyclopedia of Type Strains, Phase IV (KMG-IV): sequencing the most valuable type-strain genomes for metagenomic binning, comparative biology and taxonomic classification.</title>
        <authorList>
            <person name="Goeker M."/>
        </authorList>
    </citation>
    <scope>NUCLEOTIDE SEQUENCE [LARGE SCALE GENOMIC DNA]</scope>
    <source>
        <strain evidence="3 5">DSM 12034</strain>
    </source>
</reference>
<dbReference type="PANTHER" id="PTHR39569">
    <property type="entry name" value="INORGANIC TRIPHOSPHATASE"/>
    <property type="match status" value="1"/>
</dbReference>
<accession>A0A4R3LD94</accession>
<dbReference type="InterPro" id="IPR039013">
    <property type="entry name" value="YgiF"/>
</dbReference>
<dbReference type="AlphaFoldDB" id="A0A4R3LD94"/>
<evidence type="ECO:0000313" key="6">
    <source>
        <dbReference type="Proteomes" id="UP000315577"/>
    </source>
</evidence>
<evidence type="ECO:0000313" key="4">
    <source>
        <dbReference type="EMBL" id="TSE21304.1"/>
    </source>
</evidence>
<name>A0A4R3LD94_9BURK</name>
<protein>
    <submittedName>
        <fullName evidence="3">Adenylate cyclase</fullName>
    </submittedName>
    <submittedName>
        <fullName evidence="4">Inorganic triphosphatase</fullName>
        <ecNumber evidence="4">3.6.1.25</ecNumber>
    </submittedName>
</protein>
<dbReference type="InterPro" id="IPR033469">
    <property type="entry name" value="CYTH-like_dom_sf"/>
</dbReference>
<dbReference type="Proteomes" id="UP000315577">
    <property type="component" value="Unassembled WGS sequence"/>
</dbReference>
<dbReference type="GO" id="GO:0050355">
    <property type="term" value="F:inorganic triphosphate phosphatase activity"/>
    <property type="evidence" value="ECO:0007669"/>
    <property type="project" value="UniProtKB-EC"/>
</dbReference>
<dbReference type="EC" id="3.6.1.25" evidence="4"/>
<keyword evidence="6" id="KW-1185">Reference proteome</keyword>
<dbReference type="Pfam" id="PF05235">
    <property type="entry name" value="CHAD"/>
    <property type="match status" value="1"/>
</dbReference>
<evidence type="ECO:0000259" key="2">
    <source>
        <dbReference type="PROSITE" id="PS51708"/>
    </source>
</evidence>
<dbReference type="SUPFAM" id="SSF55154">
    <property type="entry name" value="CYTH-like phosphatases"/>
    <property type="match status" value="1"/>
</dbReference>
<reference evidence="4 6" key="2">
    <citation type="submission" date="2019-07" db="EMBL/GenBank/DDBJ databases">
        <title>Tepidimonas ignava SPS-1037 draft genome.</title>
        <authorList>
            <person name="Da Costa M.S."/>
            <person name="Froufe H.J.C."/>
            <person name="Egas C."/>
            <person name="Albuquerque L."/>
        </authorList>
    </citation>
    <scope>NUCLEOTIDE SEQUENCE [LARGE SCALE GENOMIC DNA]</scope>
    <source>
        <strain evidence="4 6">SPS-1037</strain>
    </source>
</reference>
<dbReference type="InterPro" id="IPR007899">
    <property type="entry name" value="CHAD_dom"/>
</dbReference>
<organism evidence="3 5">
    <name type="scientific">Tepidimonas ignava</name>
    <dbReference type="NCBI Taxonomy" id="114249"/>
    <lineage>
        <taxon>Bacteria</taxon>
        <taxon>Pseudomonadati</taxon>
        <taxon>Pseudomonadota</taxon>
        <taxon>Betaproteobacteria</taxon>
        <taxon>Burkholderiales</taxon>
        <taxon>Tepidimonas</taxon>
    </lineage>
</organism>
<dbReference type="Pfam" id="PF01928">
    <property type="entry name" value="CYTH"/>
    <property type="match status" value="1"/>
</dbReference>
<dbReference type="PANTHER" id="PTHR39569:SF1">
    <property type="entry name" value="INORGANIC TRIPHOSPHATASE"/>
    <property type="match status" value="1"/>
</dbReference>
<dbReference type="SMART" id="SM00880">
    <property type="entry name" value="CHAD"/>
    <property type="match status" value="1"/>
</dbReference>
<feature type="domain" description="CHAD" evidence="2">
    <location>
        <begin position="233"/>
        <end position="506"/>
    </location>
</feature>
<dbReference type="SMART" id="SM01118">
    <property type="entry name" value="CYTH"/>
    <property type="match status" value="1"/>
</dbReference>
<dbReference type="Proteomes" id="UP000295536">
    <property type="component" value="Unassembled WGS sequence"/>
</dbReference>
<dbReference type="GO" id="GO:0046872">
    <property type="term" value="F:metal ion binding"/>
    <property type="evidence" value="ECO:0007669"/>
    <property type="project" value="TreeGrafter"/>
</dbReference>